<sequence length="130" mass="14561">LGTCSRAWTSPSAWRRGATASHTSPHRATSRLPPVRSDAAPRLEFVARPLQRVDSLPDGVESTNDVPYEKFELHWMAFDRLAAPFGEFLRTACFEGRSPDWVIFDIFHHWAASAAVERKVPCAVIRLSDA</sequence>
<dbReference type="AlphaFoldDB" id="A0A5J9WDM3"/>
<organism evidence="2 3">
    <name type="scientific">Eragrostis curvula</name>
    <name type="common">weeping love grass</name>
    <dbReference type="NCBI Taxonomy" id="38414"/>
    <lineage>
        <taxon>Eukaryota</taxon>
        <taxon>Viridiplantae</taxon>
        <taxon>Streptophyta</taxon>
        <taxon>Embryophyta</taxon>
        <taxon>Tracheophyta</taxon>
        <taxon>Spermatophyta</taxon>
        <taxon>Magnoliopsida</taxon>
        <taxon>Liliopsida</taxon>
        <taxon>Poales</taxon>
        <taxon>Poaceae</taxon>
        <taxon>PACMAD clade</taxon>
        <taxon>Chloridoideae</taxon>
        <taxon>Eragrostideae</taxon>
        <taxon>Eragrostidinae</taxon>
        <taxon>Eragrostis</taxon>
    </lineage>
</organism>
<proteinExistence type="predicted"/>
<keyword evidence="3" id="KW-1185">Reference proteome</keyword>
<dbReference type="SUPFAM" id="SSF53756">
    <property type="entry name" value="UDP-Glycosyltransferase/glycogen phosphorylase"/>
    <property type="match status" value="1"/>
</dbReference>
<evidence type="ECO:0000256" key="1">
    <source>
        <dbReference type="SAM" id="MobiDB-lite"/>
    </source>
</evidence>
<feature type="region of interest" description="Disordered" evidence="1">
    <location>
        <begin position="15"/>
        <end position="37"/>
    </location>
</feature>
<evidence type="ECO:0000313" key="3">
    <source>
        <dbReference type="Proteomes" id="UP000324897"/>
    </source>
</evidence>
<evidence type="ECO:0008006" key="4">
    <source>
        <dbReference type="Google" id="ProtNLM"/>
    </source>
</evidence>
<accession>A0A5J9WDM3</accession>
<protein>
    <recommendedName>
        <fullName evidence="4">Aminotransferase-like plant mobile domain-containing protein</fullName>
    </recommendedName>
</protein>
<name>A0A5J9WDM3_9POAL</name>
<reference evidence="2 3" key="1">
    <citation type="journal article" date="2019" name="Sci. Rep.">
        <title>A high-quality genome of Eragrostis curvula grass provides insights into Poaceae evolution and supports new strategies to enhance forage quality.</title>
        <authorList>
            <person name="Carballo J."/>
            <person name="Santos B.A.C.M."/>
            <person name="Zappacosta D."/>
            <person name="Garbus I."/>
            <person name="Selva J.P."/>
            <person name="Gallo C.A."/>
            <person name="Diaz A."/>
            <person name="Albertini E."/>
            <person name="Caccamo M."/>
            <person name="Echenique V."/>
        </authorList>
    </citation>
    <scope>NUCLEOTIDE SEQUENCE [LARGE SCALE GENOMIC DNA]</scope>
    <source>
        <strain evidence="3">cv. Victoria</strain>
        <tissue evidence="2">Leaf</tissue>
    </source>
</reference>
<dbReference type="Proteomes" id="UP000324897">
    <property type="component" value="Chromosome 5"/>
</dbReference>
<dbReference type="OrthoDB" id="784816at2759"/>
<evidence type="ECO:0000313" key="2">
    <source>
        <dbReference type="EMBL" id="TVU45500.1"/>
    </source>
</evidence>
<gene>
    <name evidence="2" type="ORF">EJB05_04989</name>
</gene>
<comment type="caution">
    <text evidence="2">The sequence shown here is derived from an EMBL/GenBank/DDBJ whole genome shotgun (WGS) entry which is preliminary data.</text>
</comment>
<feature type="non-terminal residue" evidence="2">
    <location>
        <position position="1"/>
    </location>
</feature>
<dbReference type="Gene3D" id="3.40.50.2000">
    <property type="entry name" value="Glycogen Phosphorylase B"/>
    <property type="match status" value="1"/>
</dbReference>
<dbReference type="EMBL" id="RWGY01000004">
    <property type="protein sequence ID" value="TVU45500.1"/>
    <property type="molecule type" value="Genomic_DNA"/>
</dbReference>